<evidence type="ECO:0000256" key="1">
    <source>
        <dbReference type="ARBA" id="ARBA00004429"/>
    </source>
</evidence>
<evidence type="ECO:0000313" key="10">
    <source>
        <dbReference type="EMBL" id="MBL6457627.1"/>
    </source>
</evidence>
<dbReference type="InterPro" id="IPR035906">
    <property type="entry name" value="MetI-like_sf"/>
</dbReference>
<feature type="transmembrane region" description="Helical" evidence="8">
    <location>
        <begin position="82"/>
        <end position="105"/>
    </location>
</feature>
<feature type="transmembrane region" description="Helical" evidence="8">
    <location>
        <begin position="111"/>
        <end position="134"/>
    </location>
</feature>
<dbReference type="SUPFAM" id="SSF161098">
    <property type="entry name" value="MetI-like"/>
    <property type="match status" value="1"/>
</dbReference>
<evidence type="ECO:0000313" key="11">
    <source>
        <dbReference type="Proteomes" id="UP000606490"/>
    </source>
</evidence>
<dbReference type="Pfam" id="PF00528">
    <property type="entry name" value="BPD_transp_1"/>
    <property type="match status" value="1"/>
</dbReference>
<dbReference type="PROSITE" id="PS50928">
    <property type="entry name" value="ABC_TM1"/>
    <property type="match status" value="1"/>
</dbReference>
<evidence type="ECO:0000256" key="3">
    <source>
        <dbReference type="ARBA" id="ARBA00022475"/>
    </source>
</evidence>
<evidence type="ECO:0000256" key="6">
    <source>
        <dbReference type="ARBA" id="ARBA00022989"/>
    </source>
</evidence>
<organism evidence="10 11">
    <name type="scientific">Belnapia mucosa</name>
    <dbReference type="NCBI Taxonomy" id="2804532"/>
    <lineage>
        <taxon>Bacteria</taxon>
        <taxon>Pseudomonadati</taxon>
        <taxon>Pseudomonadota</taxon>
        <taxon>Alphaproteobacteria</taxon>
        <taxon>Acetobacterales</taxon>
        <taxon>Roseomonadaceae</taxon>
        <taxon>Belnapia</taxon>
    </lineage>
</organism>
<keyword evidence="11" id="KW-1185">Reference proteome</keyword>
<dbReference type="InterPro" id="IPR000515">
    <property type="entry name" value="MetI-like"/>
</dbReference>
<keyword evidence="6 8" id="KW-1133">Transmembrane helix</keyword>
<dbReference type="Proteomes" id="UP000606490">
    <property type="component" value="Unassembled WGS sequence"/>
</dbReference>
<evidence type="ECO:0000256" key="4">
    <source>
        <dbReference type="ARBA" id="ARBA00022519"/>
    </source>
</evidence>
<feature type="transmembrane region" description="Helical" evidence="8">
    <location>
        <begin position="212"/>
        <end position="234"/>
    </location>
</feature>
<sequence length="244" mass="26514">MLPLLVVFPISLSSASYLQFPPPGLSWQWYLRYLDDPSWIEATLRSVKVAALCTVLAMGLGVPLAFFLVRSRLPGIRLLDRLTAAPIIVPTIVLSIALYGVFARLQLIGEWYGIAVAHSVLALPFVVILVGAGLRTFDEAQEQAAAGLGARWPAILWRVTLPQLRPSLVSAAFLAFISSFDELVIAMFLSGAEMTLPKKMFDNIMMEIDPTIAAVSVLQILLVGLCLGLASLFGRGVLTTTMTR</sequence>
<dbReference type="PANTHER" id="PTHR43357">
    <property type="entry name" value="INNER MEMBRANE ABC TRANSPORTER PERMEASE PROTEIN YDCV"/>
    <property type="match status" value="1"/>
</dbReference>
<dbReference type="PANTHER" id="PTHR43357:SF4">
    <property type="entry name" value="INNER MEMBRANE ABC TRANSPORTER PERMEASE PROTEIN YDCV"/>
    <property type="match status" value="1"/>
</dbReference>
<reference evidence="10 11" key="1">
    <citation type="submission" date="2021-01" db="EMBL/GenBank/DDBJ databases">
        <title>Belnapia mucosa sp. nov. and Belnapia arida sp. nov., isolated from the Tabernas Desert (Almeria, Spain).</title>
        <authorList>
            <person name="Molina-Menor E."/>
            <person name="Vidal-Verdu A."/>
            <person name="Calonge A."/>
            <person name="Satari L."/>
            <person name="Pereto Magraner J."/>
            <person name="Porcar Miralles M."/>
        </authorList>
    </citation>
    <scope>NUCLEOTIDE SEQUENCE [LARGE SCALE GENOMIC DNA]</scope>
    <source>
        <strain evidence="10 11">T6</strain>
    </source>
</reference>
<dbReference type="Gene3D" id="1.10.3720.10">
    <property type="entry name" value="MetI-like"/>
    <property type="match status" value="1"/>
</dbReference>
<proteinExistence type="inferred from homology"/>
<feature type="transmembrane region" description="Helical" evidence="8">
    <location>
        <begin position="168"/>
        <end position="192"/>
    </location>
</feature>
<name>A0ABS1V8F7_9PROT</name>
<comment type="subcellular location">
    <subcellularLocation>
        <location evidence="1">Cell inner membrane</location>
        <topology evidence="1">Multi-pass membrane protein</topology>
    </subcellularLocation>
    <subcellularLocation>
        <location evidence="8">Cell membrane</location>
        <topology evidence="8">Multi-pass membrane protein</topology>
    </subcellularLocation>
</comment>
<comment type="caution">
    <text evidence="10">The sequence shown here is derived from an EMBL/GenBank/DDBJ whole genome shotgun (WGS) entry which is preliminary data.</text>
</comment>
<evidence type="ECO:0000256" key="7">
    <source>
        <dbReference type="ARBA" id="ARBA00023136"/>
    </source>
</evidence>
<keyword evidence="2 8" id="KW-0813">Transport</keyword>
<protein>
    <submittedName>
        <fullName evidence="10">ABC transporter permease</fullName>
    </submittedName>
</protein>
<evidence type="ECO:0000256" key="8">
    <source>
        <dbReference type="RuleBase" id="RU363032"/>
    </source>
</evidence>
<keyword evidence="3" id="KW-1003">Cell membrane</keyword>
<feature type="domain" description="ABC transmembrane type-1" evidence="9">
    <location>
        <begin position="43"/>
        <end position="233"/>
    </location>
</feature>
<keyword evidence="5 8" id="KW-0812">Transmembrane</keyword>
<gene>
    <name evidence="10" type="ORF">JMJ55_20025</name>
</gene>
<evidence type="ECO:0000256" key="2">
    <source>
        <dbReference type="ARBA" id="ARBA00022448"/>
    </source>
</evidence>
<evidence type="ECO:0000259" key="9">
    <source>
        <dbReference type="PROSITE" id="PS50928"/>
    </source>
</evidence>
<dbReference type="EMBL" id="JAEUXJ010000009">
    <property type="protein sequence ID" value="MBL6457627.1"/>
    <property type="molecule type" value="Genomic_DNA"/>
</dbReference>
<accession>A0ABS1V8F7</accession>
<dbReference type="CDD" id="cd06261">
    <property type="entry name" value="TM_PBP2"/>
    <property type="match status" value="1"/>
</dbReference>
<evidence type="ECO:0000256" key="5">
    <source>
        <dbReference type="ARBA" id="ARBA00022692"/>
    </source>
</evidence>
<keyword evidence="4" id="KW-0997">Cell inner membrane</keyword>
<comment type="similarity">
    <text evidence="8">Belongs to the binding-protein-dependent transport system permease family.</text>
</comment>
<keyword evidence="7 8" id="KW-0472">Membrane</keyword>
<feature type="transmembrane region" description="Helical" evidence="8">
    <location>
        <begin position="49"/>
        <end position="70"/>
    </location>
</feature>